<name>A0AAI9IAM7_9BURK</name>
<evidence type="ECO:0000313" key="1">
    <source>
        <dbReference type="EMBL" id="EOA02564.1"/>
    </source>
</evidence>
<dbReference type="InterPro" id="IPR024409">
    <property type="entry name" value="DUF3833"/>
</dbReference>
<dbReference type="Proteomes" id="UP000006772">
    <property type="component" value="Unassembled WGS sequence"/>
</dbReference>
<dbReference type="EMBL" id="AEEC02000045">
    <property type="protein sequence ID" value="EOA02564.1"/>
    <property type="molecule type" value="Genomic_DNA"/>
</dbReference>
<keyword evidence="1" id="KW-0449">Lipoprotein</keyword>
<organism evidence="1 2">
    <name type="scientific">Herbaspirillum frisingense GSF30</name>
    <dbReference type="NCBI Taxonomy" id="864073"/>
    <lineage>
        <taxon>Bacteria</taxon>
        <taxon>Pseudomonadati</taxon>
        <taxon>Pseudomonadota</taxon>
        <taxon>Betaproteobacteria</taxon>
        <taxon>Burkholderiales</taxon>
        <taxon>Oxalobacteraceae</taxon>
        <taxon>Herbaspirillum</taxon>
    </lineage>
</organism>
<reference evidence="1 2" key="1">
    <citation type="journal article" date="2013" name="Front. Microbiol.">
        <title>The genome of the endophytic bacterium H. frisingense GSF30(T) identifies diverse strategies in the Herbaspirillum genus to interact with plants.</title>
        <authorList>
            <person name="Straub D."/>
            <person name="Rothballer M."/>
            <person name="Hartmann A."/>
            <person name="Ludewig U."/>
        </authorList>
    </citation>
    <scope>NUCLEOTIDE SEQUENCE [LARGE SCALE GENOMIC DNA]</scope>
    <source>
        <strain evidence="1 2">GSF30</strain>
    </source>
</reference>
<protein>
    <submittedName>
        <fullName evidence="1">Lipoprotein</fullName>
    </submittedName>
</protein>
<gene>
    <name evidence="1" type="ORF">HFRIS_021878</name>
</gene>
<evidence type="ECO:0000313" key="2">
    <source>
        <dbReference type="Proteomes" id="UP000006772"/>
    </source>
</evidence>
<dbReference type="Pfam" id="PF12915">
    <property type="entry name" value="DUF3833"/>
    <property type="match status" value="1"/>
</dbReference>
<accession>A0AAI9IAM7</accession>
<dbReference type="RefSeq" id="WP_006465175.1">
    <property type="nucleotide sequence ID" value="NZ_AEEC02000045.1"/>
</dbReference>
<dbReference type="AlphaFoldDB" id="A0AAI9IAM7"/>
<proteinExistence type="predicted"/>
<comment type="caution">
    <text evidence="1">The sequence shown here is derived from an EMBL/GenBank/DDBJ whole genome shotgun (WGS) entry which is preliminary data.</text>
</comment>
<sequence length="192" mass="21653">MDAIAMRKGARARRGNWLALIMLAVLALALGGCASQQLSDYAGKTPVFDPAVFFKGRTEAWGMFQKRGGEVARRFHVVVTGSVEGNTLTLDERFRYDDGQTQTRVWTLVRQPDNSWRGSAGDVIGEAIGHTAGNALHWNYTLLLPVDDKQYEVQMDDWMYQMDERTLINRTSMRKFGVEVGQVTLFFRKEGV</sequence>
<dbReference type="PROSITE" id="PS51257">
    <property type="entry name" value="PROKAR_LIPOPROTEIN"/>
    <property type="match status" value="1"/>
</dbReference>